<protein>
    <submittedName>
        <fullName evidence="2">SMI1/KNR4 family protein</fullName>
    </submittedName>
</protein>
<dbReference type="Gene3D" id="3.40.1580.10">
    <property type="entry name" value="SMI1/KNR4-like"/>
    <property type="match status" value="1"/>
</dbReference>
<keyword evidence="3" id="KW-1185">Reference proteome</keyword>
<feature type="domain" description="Knr4/Smi1-like" evidence="1">
    <location>
        <begin position="23"/>
        <end position="137"/>
    </location>
</feature>
<name>A0A4U2Y0D4_9BACI</name>
<evidence type="ECO:0000313" key="2">
    <source>
        <dbReference type="EMBL" id="TKI53789.1"/>
    </source>
</evidence>
<organism evidence="2 3">
    <name type="scientific">Lysinibacillus mangiferihumi</name>
    <dbReference type="NCBI Taxonomy" id="1130819"/>
    <lineage>
        <taxon>Bacteria</taxon>
        <taxon>Bacillati</taxon>
        <taxon>Bacillota</taxon>
        <taxon>Bacilli</taxon>
        <taxon>Bacillales</taxon>
        <taxon>Bacillaceae</taxon>
        <taxon>Lysinibacillus</taxon>
    </lineage>
</organism>
<dbReference type="Pfam" id="PF14567">
    <property type="entry name" value="SUKH_5"/>
    <property type="match status" value="1"/>
</dbReference>
<accession>A0A4U2Y0D4</accession>
<reference evidence="2 3" key="1">
    <citation type="submission" date="2019-04" db="EMBL/GenBank/DDBJ databases">
        <title>Lysinibacillus genome sequencing.</title>
        <authorList>
            <person name="Dunlap C."/>
        </authorList>
    </citation>
    <scope>NUCLEOTIDE SEQUENCE [LARGE SCALE GENOMIC DNA]</scope>
    <source>
        <strain evidence="2 3">CCTCC AB 2010389</strain>
    </source>
</reference>
<dbReference type="InterPro" id="IPR018958">
    <property type="entry name" value="Knr4/Smi1-like_dom"/>
</dbReference>
<dbReference type="RefSeq" id="WP_107897284.1">
    <property type="nucleotide sequence ID" value="NZ_PYWM01000036.1"/>
</dbReference>
<dbReference type="SUPFAM" id="SSF160631">
    <property type="entry name" value="SMI1/KNR4-like"/>
    <property type="match status" value="1"/>
</dbReference>
<evidence type="ECO:0000259" key="1">
    <source>
        <dbReference type="SMART" id="SM00860"/>
    </source>
</evidence>
<dbReference type="InterPro" id="IPR037883">
    <property type="entry name" value="Knr4/Smi1-like_sf"/>
</dbReference>
<comment type="caution">
    <text evidence="2">The sequence shown here is derived from an EMBL/GenBank/DDBJ whole genome shotgun (WGS) entry which is preliminary data.</text>
</comment>
<evidence type="ECO:0000313" key="3">
    <source>
        <dbReference type="Proteomes" id="UP000308744"/>
    </source>
</evidence>
<proteinExistence type="predicted"/>
<dbReference type="AlphaFoldDB" id="A0A4U2Y0D4"/>
<gene>
    <name evidence="2" type="ORF">FC756_22425</name>
</gene>
<sequence length="144" mass="16939">MTYDEVEAILSQVLDKEWEVFDSPSTRDWEALEYKFNCKFSDDFKIFITLMSKYVLPGILNVSTGENNGNDLIGFVYDYEIKNGNWDANLIPFLDVGNGDYFCLSAKECPKSPVYYYYSDNFDVEEYNKNFEEWIKKLPQFIDV</sequence>
<dbReference type="EMBL" id="SZPU01000102">
    <property type="protein sequence ID" value="TKI53789.1"/>
    <property type="molecule type" value="Genomic_DNA"/>
</dbReference>
<dbReference type="SMART" id="SM00860">
    <property type="entry name" value="SMI1_KNR4"/>
    <property type="match status" value="1"/>
</dbReference>
<dbReference type="Proteomes" id="UP000308744">
    <property type="component" value="Unassembled WGS sequence"/>
</dbReference>